<dbReference type="EMBL" id="SMBX01000001">
    <property type="protein sequence ID" value="TCV02913.1"/>
    <property type="molecule type" value="Genomic_DNA"/>
</dbReference>
<evidence type="ECO:0000313" key="6">
    <source>
        <dbReference type="Proteomes" id="UP000294692"/>
    </source>
</evidence>
<evidence type="ECO:0000256" key="3">
    <source>
        <dbReference type="SAM" id="SignalP"/>
    </source>
</evidence>
<evidence type="ECO:0000256" key="1">
    <source>
        <dbReference type="ARBA" id="ARBA00010062"/>
    </source>
</evidence>
<organism evidence="5 6">
    <name type="scientific">Paracandidimonas soli</name>
    <dbReference type="NCBI Taxonomy" id="1917182"/>
    <lineage>
        <taxon>Bacteria</taxon>
        <taxon>Pseudomonadati</taxon>
        <taxon>Pseudomonadota</taxon>
        <taxon>Betaproteobacteria</taxon>
        <taxon>Burkholderiales</taxon>
        <taxon>Alcaligenaceae</taxon>
        <taxon>Paracandidimonas</taxon>
    </lineage>
</organism>
<keyword evidence="6" id="KW-1185">Reference proteome</keyword>
<dbReference type="PANTHER" id="PTHR30483:SF6">
    <property type="entry name" value="PERIPLASMIC BINDING PROTEIN OF ABC TRANSPORTER FOR NATURAL AMINO ACIDS"/>
    <property type="match status" value="1"/>
</dbReference>
<dbReference type="Gene3D" id="3.40.50.2300">
    <property type="match status" value="2"/>
</dbReference>
<feature type="chain" id="PRO_5020593441" evidence="3">
    <location>
        <begin position="33"/>
        <end position="411"/>
    </location>
</feature>
<evidence type="ECO:0000259" key="4">
    <source>
        <dbReference type="Pfam" id="PF13458"/>
    </source>
</evidence>
<accession>A0A4R3VFW5</accession>
<comment type="similarity">
    <text evidence="1">Belongs to the leucine-binding protein family.</text>
</comment>
<keyword evidence="2 3" id="KW-0732">Signal</keyword>
<dbReference type="InterPro" id="IPR028082">
    <property type="entry name" value="Peripla_BP_I"/>
</dbReference>
<feature type="signal peptide" evidence="3">
    <location>
        <begin position="1"/>
        <end position="32"/>
    </location>
</feature>
<protein>
    <submittedName>
        <fullName evidence="5">Amino acid/amide ABC transporter substrate-binding protein (HAAT family)</fullName>
    </submittedName>
</protein>
<dbReference type="Proteomes" id="UP000294692">
    <property type="component" value="Unassembled WGS sequence"/>
</dbReference>
<dbReference type="SUPFAM" id="SSF53822">
    <property type="entry name" value="Periplasmic binding protein-like I"/>
    <property type="match status" value="1"/>
</dbReference>
<sequence length="411" mass="43950">MNNREFNTERRRLCIAGTALLGSSFFPSIVNAQASSGTFRIGALNSITGSGSSYGVGMQKIIIAMAERINALGGAGGRKLEVFAEDDQTKPEAGVLAAKKLLDVNKVGAILGTFSSGVTLAVMPLTDAADAILMNTSGAPSISERNTKGFSWRFEATNDRYGRAFAQAAKNNGFERPATMAFNNASGLSNTQGFKEAWEAAGGKVVQSVVYEPNRPSYRSEVQKIIEAKPDVVVMGSYLQDTTIILREWYQSGYDLRWIMPNWAGNEALIKALGKDVCEGVLTVGTISNEGSPALEDFNTLYQKLTGNPGSTNSYASMCYDMVVVLALAMEAAGPNASSVEINAKIPEVAGADGTVVHSFEEGREKLKSGKISYQGASSKLNFDKRGDASPDFSINIIKNGVIERQSRVQV</sequence>
<evidence type="ECO:0000313" key="5">
    <source>
        <dbReference type="EMBL" id="TCV02913.1"/>
    </source>
</evidence>
<dbReference type="Pfam" id="PF13458">
    <property type="entry name" value="Peripla_BP_6"/>
    <property type="match status" value="1"/>
</dbReference>
<dbReference type="InterPro" id="IPR028081">
    <property type="entry name" value="Leu-bd"/>
</dbReference>
<dbReference type="CDD" id="cd06346">
    <property type="entry name" value="PBP1_ABC_ligand_binding-like"/>
    <property type="match status" value="1"/>
</dbReference>
<comment type="caution">
    <text evidence="5">The sequence shown here is derived from an EMBL/GenBank/DDBJ whole genome shotgun (WGS) entry which is preliminary data.</text>
</comment>
<dbReference type="AlphaFoldDB" id="A0A4R3VFW5"/>
<evidence type="ECO:0000256" key="2">
    <source>
        <dbReference type="ARBA" id="ARBA00022729"/>
    </source>
</evidence>
<dbReference type="InterPro" id="IPR051010">
    <property type="entry name" value="BCAA_transport"/>
</dbReference>
<gene>
    <name evidence="5" type="ORF">EV686_101371</name>
</gene>
<name>A0A4R3VFW5_9BURK</name>
<reference evidence="5 6" key="1">
    <citation type="submission" date="2019-03" db="EMBL/GenBank/DDBJ databases">
        <title>Genomic Encyclopedia of Type Strains, Phase IV (KMG-IV): sequencing the most valuable type-strain genomes for metagenomic binning, comparative biology and taxonomic classification.</title>
        <authorList>
            <person name="Goeker M."/>
        </authorList>
    </citation>
    <scope>NUCLEOTIDE SEQUENCE [LARGE SCALE GENOMIC DNA]</scope>
    <source>
        <strain evidence="5 6">DSM 100048</strain>
    </source>
</reference>
<proteinExistence type="inferred from homology"/>
<dbReference type="OrthoDB" id="5289062at2"/>
<dbReference type="PANTHER" id="PTHR30483">
    <property type="entry name" value="LEUCINE-SPECIFIC-BINDING PROTEIN"/>
    <property type="match status" value="1"/>
</dbReference>
<feature type="domain" description="Leucine-binding protein" evidence="4">
    <location>
        <begin position="39"/>
        <end position="345"/>
    </location>
</feature>